<dbReference type="Proteomes" id="UP000769528">
    <property type="component" value="Unassembled WGS sequence"/>
</dbReference>
<comment type="caution">
    <text evidence="1">The sequence shown here is derived from an EMBL/GenBank/DDBJ whole genome shotgun (WGS) entry which is preliminary data.</text>
</comment>
<reference evidence="1" key="1">
    <citation type="journal article" date="2021" name="Open Biol.">
        <title>Shared evolutionary footprints suggest mitochondrial oxidative damage underlies multiple complex I losses in fungi.</title>
        <authorList>
            <person name="Schikora-Tamarit M.A."/>
            <person name="Marcet-Houben M."/>
            <person name="Nosek J."/>
            <person name="Gabaldon T."/>
        </authorList>
    </citation>
    <scope>NUCLEOTIDE SEQUENCE</scope>
    <source>
        <strain evidence="1">CBS6341</strain>
    </source>
</reference>
<evidence type="ECO:0000313" key="2">
    <source>
        <dbReference type="Proteomes" id="UP000769528"/>
    </source>
</evidence>
<proteinExistence type="predicted"/>
<organism evidence="1 2">
    <name type="scientific">Wickerhamomyces mucosus</name>
    <dbReference type="NCBI Taxonomy" id="1378264"/>
    <lineage>
        <taxon>Eukaryota</taxon>
        <taxon>Fungi</taxon>
        <taxon>Dikarya</taxon>
        <taxon>Ascomycota</taxon>
        <taxon>Saccharomycotina</taxon>
        <taxon>Saccharomycetes</taxon>
        <taxon>Phaffomycetales</taxon>
        <taxon>Wickerhamomycetaceae</taxon>
        <taxon>Wickerhamomyces</taxon>
    </lineage>
</organism>
<name>A0A9P8TDV1_9ASCO</name>
<keyword evidence="2" id="KW-1185">Reference proteome</keyword>
<dbReference type="AlphaFoldDB" id="A0A9P8TDV1"/>
<dbReference type="EMBL" id="JAEUBF010000781">
    <property type="protein sequence ID" value="KAH3675169.1"/>
    <property type="molecule type" value="Genomic_DNA"/>
</dbReference>
<protein>
    <submittedName>
        <fullName evidence="1">Uncharacterized protein</fullName>
    </submittedName>
</protein>
<sequence length="168" mass="18768">MTCESSSLFEKISLFLGIILLAGDFKRFGANDCCGEKLDLKFRIDEFLSILMGDLEEIFIDGSEIFDVDSSDRISKFFLKGEDLLGIGDLFRFGEPLIIGDFFNLIDLFEIKDLSLDEDTVIFDRLIISAIELLVFKFSSGYLCFSGLIRSSGISLAKVSLLKISPLS</sequence>
<gene>
    <name evidence="1" type="ORF">WICMUC_002825</name>
</gene>
<reference evidence="1" key="2">
    <citation type="submission" date="2021-01" db="EMBL/GenBank/DDBJ databases">
        <authorList>
            <person name="Schikora-Tamarit M.A."/>
        </authorList>
    </citation>
    <scope>NUCLEOTIDE SEQUENCE</scope>
    <source>
        <strain evidence="1">CBS6341</strain>
    </source>
</reference>
<evidence type="ECO:0000313" key="1">
    <source>
        <dbReference type="EMBL" id="KAH3675169.1"/>
    </source>
</evidence>
<accession>A0A9P8TDV1</accession>